<proteinExistence type="predicted"/>
<accession>A0A9Q4FVS9</accession>
<sequence length="200" mass="23597">MSPKPPKDPVLLQQQVIYFKSELAKFKNKVKHYQNDYHYSLIEELKEKNSKLIEETRMKENQIDRLKIEEEQLANENSELKKELSEMNQQFHSSDLHHEIDELNKENEHLKLLNEQLKKKLTMLEQLKNTESSTSQSPHLQQIEKQMDDVLEKSFAYEEQLDSKMILIQFLEGKLDELSEEISQLAPSEGEDISNPNENS</sequence>
<dbReference type="EMBL" id="JABXYM010000001">
    <property type="protein sequence ID" value="MCR6095805.1"/>
    <property type="molecule type" value="Genomic_DNA"/>
</dbReference>
<protein>
    <submittedName>
        <fullName evidence="3">Uncharacterized protein</fullName>
    </submittedName>
</protein>
<feature type="coiled-coil region" evidence="1">
    <location>
        <begin position="42"/>
        <end position="181"/>
    </location>
</feature>
<evidence type="ECO:0000313" key="4">
    <source>
        <dbReference type="Proteomes" id="UP001057753"/>
    </source>
</evidence>
<feature type="region of interest" description="Disordered" evidence="2">
    <location>
        <begin position="181"/>
        <end position="200"/>
    </location>
</feature>
<evidence type="ECO:0000313" key="3">
    <source>
        <dbReference type="EMBL" id="MCR6095805.1"/>
    </source>
</evidence>
<comment type="caution">
    <text evidence="3">The sequence shown here is derived from an EMBL/GenBank/DDBJ whole genome shotgun (WGS) entry which is preliminary data.</text>
</comment>
<name>A0A9Q4FVS9_SALAG</name>
<gene>
    <name evidence="3" type="ORF">HXA33_04545</name>
</gene>
<dbReference type="Proteomes" id="UP001057753">
    <property type="component" value="Unassembled WGS sequence"/>
</dbReference>
<organism evidence="3 4">
    <name type="scientific">Salipaludibacillus agaradhaerens</name>
    <name type="common">Bacillus agaradhaerens</name>
    <dbReference type="NCBI Taxonomy" id="76935"/>
    <lineage>
        <taxon>Bacteria</taxon>
        <taxon>Bacillati</taxon>
        <taxon>Bacillota</taxon>
        <taxon>Bacilli</taxon>
        <taxon>Bacillales</taxon>
        <taxon>Bacillaceae</taxon>
    </lineage>
</organism>
<keyword evidence="1" id="KW-0175">Coiled coil</keyword>
<keyword evidence="4" id="KW-1185">Reference proteome</keyword>
<reference evidence="3" key="1">
    <citation type="submission" date="2020-06" db="EMBL/GenBank/DDBJ databases">
        <title>Insight into the genomes of haloalkaliphilic bacilli from Kenyan soda lakes.</title>
        <authorList>
            <person name="Mwirichia R."/>
            <person name="Villamizar G.C."/>
            <person name="Poehlein A."/>
            <person name="Mugweru J."/>
            <person name="Kipnyargis A."/>
            <person name="Kiplimo D."/>
            <person name="Orwa P."/>
            <person name="Daniel R."/>
        </authorList>
    </citation>
    <scope>NUCLEOTIDE SEQUENCE</scope>
    <source>
        <strain evidence="3">B1096_S55</strain>
    </source>
</reference>
<dbReference type="AlphaFoldDB" id="A0A9Q4FVS9"/>
<evidence type="ECO:0000256" key="1">
    <source>
        <dbReference type="SAM" id="Coils"/>
    </source>
</evidence>
<evidence type="ECO:0000256" key="2">
    <source>
        <dbReference type="SAM" id="MobiDB-lite"/>
    </source>
</evidence>
<dbReference type="RefSeq" id="WP_257820541.1">
    <property type="nucleotide sequence ID" value="NZ_JABXYM010000001.1"/>
</dbReference>